<dbReference type="Proteomes" id="UP000288805">
    <property type="component" value="Unassembled WGS sequence"/>
</dbReference>
<dbReference type="PANTHER" id="PTHR33223">
    <property type="entry name" value="CCHC-TYPE DOMAIN-CONTAINING PROTEIN"/>
    <property type="match status" value="1"/>
</dbReference>
<dbReference type="AlphaFoldDB" id="A0A438INH0"/>
<sequence>MSIFLMTVVAATFGALSEVQLMHAIYHFKAQEVNNPMLQNGAQFGVETKKLQPLQVNHSKLKEAFCKFPDICRQAGSWEPQGGSQLCSPARIAFCCEVISQPFLSVCEISQTPFSLAKWSLEHPDICYRHWEIFYIRFLLSKSQNTPCCREGSSARMQSSVVSAINEEEVKSFSDFYDFLELPTLGKLLDSKETSISYLLRAFEGKSKVINFVDYSLNQGAPAGHESAGTPTGHESKMAPLPGKINEGPYASTSYECTIMLVPPTEQLVIRPYLVPLLPIFHGMESENPYAHIKKFEDVCNTFQEGGASIDLMRLKLFPFTLKDKAKIWLNSLRPRTKENEKFYECWERYMEAINACPHHGFDTWLLVSYFYDGMSSSMKQLLETMCGGDFMSKNPEEAMDFLSYVADVSRGWDEPTKGEVGKMKSQLGAFNAKAGMYTLKER</sequence>
<evidence type="ECO:0000256" key="1">
    <source>
        <dbReference type="SAM" id="SignalP"/>
    </source>
</evidence>
<comment type="caution">
    <text evidence="2">The sequence shown here is derived from an EMBL/GenBank/DDBJ whole genome shotgun (WGS) entry which is preliminary data.</text>
</comment>
<reference evidence="2 3" key="1">
    <citation type="journal article" date="2018" name="PLoS Genet.">
        <title>Population sequencing reveals clonal diversity and ancestral inbreeding in the grapevine cultivar Chardonnay.</title>
        <authorList>
            <person name="Roach M.J."/>
            <person name="Johnson D.L."/>
            <person name="Bohlmann J."/>
            <person name="van Vuuren H.J."/>
            <person name="Jones S.J."/>
            <person name="Pretorius I.S."/>
            <person name="Schmidt S.A."/>
            <person name="Borneman A.R."/>
        </authorList>
    </citation>
    <scope>NUCLEOTIDE SEQUENCE [LARGE SCALE GENOMIC DNA]</scope>
    <source>
        <strain evidence="3">cv. Chardonnay</strain>
        <tissue evidence="2">Leaf</tissue>
    </source>
</reference>
<evidence type="ECO:0008006" key="4">
    <source>
        <dbReference type="Google" id="ProtNLM"/>
    </source>
</evidence>
<accession>A0A438INH0</accession>
<keyword evidence="1" id="KW-0732">Signal</keyword>
<evidence type="ECO:0000313" key="2">
    <source>
        <dbReference type="EMBL" id="RVW98264.1"/>
    </source>
</evidence>
<feature type="signal peptide" evidence="1">
    <location>
        <begin position="1"/>
        <end position="17"/>
    </location>
</feature>
<protein>
    <recommendedName>
        <fullName evidence="4">Retrotransposon gag domain-containing protein</fullName>
    </recommendedName>
</protein>
<proteinExistence type="predicted"/>
<name>A0A438INH0_VITVI</name>
<dbReference type="EMBL" id="QGNW01000094">
    <property type="protein sequence ID" value="RVW98264.1"/>
    <property type="molecule type" value="Genomic_DNA"/>
</dbReference>
<dbReference type="PANTHER" id="PTHR33223:SF11">
    <property type="entry name" value="ELEMENT PROTEIN, PUTATIVE-RELATED"/>
    <property type="match status" value="1"/>
</dbReference>
<feature type="chain" id="PRO_5019000610" description="Retrotransposon gag domain-containing protein" evidence="1">
    <location>
        <begin position="18"/>
        <end position="443"/>
    </location>
</feature>
<evidence type="ECO:0000313" key="3">
    <source>
        <dbReference type="Proteomes" id="UP000288805"/>
    </source>
</evidence>
<gene>
    <name evidence="2" type="ORF">CK203_034320</name>
</gene>
<organism evidence="2 3">
    <name type="scientific">Vitis vinifera</name>
    <name type="common">Grape</name>
    <dbReference type="NCBI Taxonomy" id="29760"/>
    <lineage>
        <taxon>Eukaryota</taxon>
        <taxon>Viridiplantae</taxon>
        <taxon>Streptophyta</taxon>
        <taxon>Embryophyta</taxon>
        <taxon>Tracheophyta</taxon>
        <taxon>Spermatophyta</taxon>
        <taxon>Magnoliopsida</taxon>
        <taxon>eudicotyledons</taxon>
        <taxon>Gunneridae</taxon>
        <taxon>Pentapetalae</taxon>
        <taxon>rosids</taxon>
        <taxon>Vitales</taxon>
        <taxon>Vitaceae</taxon>
        <taxon>Viteae</taxon>
        <taxon>Vitis</taxon>
    </lineage>
</organism>